<dbReference type="InterPro" id="IPR005094">
    <property type="entry name" value="Endonuclease_MobA/VirD2"/>
</dbReference>
<feature type="compositionally biased region" description="Basic and acidic residues" evidence="1">
    <location>
        <begin position="562"/>
        <end position="575"/>
    </location>
</feature>
<dbReference type="STRING" id="235985.SAMN05414137_10234"/>
<reference evidence="4" key="1">
    <citation type="submission" date="2016-10" db="EMBL/GenBank/DDBJ databases">
        <authorList>
            <person name="Varghese N."/>
        </authorList>
    </citation>
    <scope>NUCLEOTIDE SEQUENCE [LARGE SCALE GENOMIC DNA]</scope>
    <source>
        <strain evidence="4">DSM 45096 / BCRC 16803 / CGMCC 4.1857 / CIP 109030 / JCM 12277 / KCTC 19219 / NBRC 100920 / 33214</strain>
    </source>
</reference>
<feature type="domain" description="MobA/VirD2-like nuclease" evidence="2">
    <location>
        <begin position="81"/>
        <end position="172"/>
    </location>
</feature>
<accession>A0A1H7H117</accession>
<feature type="region of interest" description="Disordered" evidence="1">
    <location>
        <begin position="287"/>
        <end position="308"/>
    </location>
</feature>
<evidence type="ECO:0000313" key="4">
    <source>
        <dbReference type="Proteomes" id="UP000183015"/>
    </source>
</evidence>
<evidence type="ECO:0000313" key="3">
    <source>
        <dbReference type="EMBL" id="SEK44004.1"/>
    </source>
</evidence>
<dbReference type="Proteomes" id="UP000183015">
    <property type="component" value="Unassembled WGS sequence"/>
</dbReference>
<feature type="region of interest" description="Disordered" evidence="1">
    <location>
        <begin position="557"/>
        <end position="584"/>
    </location>
</feature>
<name>A0A1H7H117_STRJI</name>
<dbReference type="Pfam" id="PF03432">
    <property type="entry name" value="Relaxase"/>
    <property type="match status" value="1"/>
</dbReference>
<dbReference type="AlphaFoldDB" id="A0A1H7H117"/>
<evidence type="ECO:0000259" key="2">
    <source>
        <dbReference type="Pfam" id="PF03432"/>
    </source>
</evidence>
<evidence type="ECO:0000256" key="1">
    <source>
        <dbReference type="SAM" id="MobiDB-lite"/>
    </source>
</evidence>
<protein>
    <recommendedName>
        <fullName evidence="2">MobA/VirD2-like nuclease domain-containing protein</fullName>
    </recommendedName>
</protein>
<dbReference type="eggNOG" id="COG0323">
    <property type="taxonomic scope" value="Bacteria"/>
</dbReference>
<dbReference type="OrthoDB" id="4382201at2"/>
<keyword evidence="4" id="KW-1185">Reference proteome</keyword>
<dbReference type="RefSeq" id="WP_042448269.1">
    <property type="nucleotide sequence ID" value="NZ_BBPN01000014.1"/>
</dbReference>
<sequence length="584" mass="64869">MVPDVNEDKGRDTKGLLYYLFGPGKREEHTDPHIVASWNPLLVQDPGEFPFLSDRHTERMSALARYLDLSVKALSQPPANGWVWHCPVRNAPGDRLLSDEEWATVARRIMHATNLAREGDEQAVRWVAVRHAEDHIHIVATLARQDGRAPRYHNDAIKAQAECRKMEHEFGLRRLNAGDGTAAKRPTSAEIIKAERLGQEQPSRLLLQQAARRALSGAHSEEEFFSCLEGEGVLVKMSYFPSGDPRGYSLAVLDDTNAEGAPIWYPGAKLAPDLSLPKIRSRFLRSEMEQDAPAPVQESRDPGSGTDADTVIERPVVARRQAAAAVENAVTVIVAEEPEPAAGEISDLTEVLDALAETTTPGQQRTELLAAARAYDRASRSHVRAVRTQDRALRRAANDLWHSGYLLRSSKDGGASAWLLSALVLAVFAVANWHAQRGHHQQAAAARESAQHLRRAYQQAAGPNFAALQREGRRLPGPVRQRHRNSLLRYHPHQPRQEADRATFDALAYTLHQAEQQGHDPGELLRQATAWRELDTAQDVTAVLVWRIRNLVDLPAPAADTQRPERTGRHGDRPQTPDGPGRQR</sequence>
<dbReference type="EMBL" id="FOAZ01000002">
    <property type="protein sequence ID" value="SEK44004.1"/>
    <property type="molecule type" value="Genomic_DNA"/>
</dbReference>
<proteinExistence type="predicted"/>
<gene>
    <name evidence="3" type="ORF">SAMN05414137_10234</name>
</gene>
<organism evidence="3 4">
    <name type="scientific">Streptacidiphilus jiangxiensis</name>
    <dbReference type="NCBI Taxonomy" id="235985"/>
    <lineage>
        <taxon>Bacteria</taxon>
        <taxon>Bacillati</taxon>
        <taxon>Actinomycetota</taxon>
        <taxon>Actinomycetes</taxon>
        <taxon>Kitasatosporales</taxon>
        <taxon>Streptomycetaceae</taxon>
        <taxon>Streptacidiphilus</taxon>
    </lineage>
</organism>